<reference evidence="2" key="1">
    <citation type="submission" date="2016-08" db="EMBL/GenBank/DDBJ databases">
        <authorList>
            <person name="Varghese N."/>
            <person name="Submissions Spin"/>
        </authorList>
    </citation>
    <scope>NUCLEOTIDE SEQUENCE [LARGE SCALE GENOMIC DNA]</scope>
    <source>
        <strain evidence="2">ERR11</strain>
    </source>
</reference>
<organism evidence="1 2">
    <name type="scientific">Bradyrhizobium shewense</name>
    <dbReference type="NCBI Taxonomy" id="1761772"/>
    <lineage>
        <taxon>Bacteria</taxon>
        <taxon>Pseudomonadati</taxon>
        <taxon>Pseudomonadota</taxon>
        <taxon>Alphaproteobacteria</taxon>
        <taxon>Hyphomicrobiales</taxon>
        <taxon>Nitrobacteraceae</taxon>
        <taxon>Bradyrhizobium</taxon>
    </lineage>
</organism>
<proteinExistence type="predicted"/>
<sequence length="55" mass="6167">MVAWALVNVPPSMKHGTLELLQYVTTRRGWHGDSWHTGLLEKLASAINRFFGSVS</sequence>
<dbReference type="Proteomes" id="UP000199184">
    <property type="component" value="Unassembled WGS sequence"/>
</dbReference>
<dbReference type="EMBL" id="FMAI01000072">
    <property type="protein sequence ID" value="SCB56078.1"/>
    <property type="molecule type" value="Genomic_DNA"/>
</dbReference>
<protein>
    <submittedName>
        <fullName evidence="1">Uncharacterized protein</fullName>
    </submittedName>
</protein>
<accession>A0A1C3XV09</accession>
<evidence type="ECO:0000313" key="2">
    <source>
        <dbReference type="Proteomes" id="UP000199184"/>
    </source>
</evidence>
<name>A0A1C3XV09_9BRAD</name>
<dbReference type="AlphaFoldDB" id="A0A1C3XV09"/>
<evidence type="ECO:0000313" key="1">
    <source>
        <dbReference type="EMBL" id="SCB56078.1"/>
    </source>
</evidence>
<dbReference type="RefSeq" id="WP_165637984.1">
    <property type="nucleotide sequence ID" value="NZ_FMAI01000072.1"/>
</dbReference>
<keyword evidence="2" id="KW-1185">Reference proteome</keyword>
<gene>
    <name evidence="1" type="ORF">GA0061098_10722</name>
</gene>